<organism evidence="1 2">
    <name type="scientific">Dactylosporangium darangshiense</name>
    <dbReference type="NCBI Taxonomy" id="579108"/>
    <lineage>
        <taxon>Bacteria</taxon>
        <taxon>Bacillati</taxon>
        <taxon>Actinomycetota</taxon>
        <taxon>Actinomycetes</taxon>
        <taxon>Micromonosporales</taxon>
        <taxon>Micromonosporaceae</taxon>
        <taxon>Dactylosporangium</taxon>
    </lineage>
</organism>
<protein>
    <recommendedName>
        <fullName evidence="3">Sterol-binding protein</fullName>
    </recommendedName>
</protein>
<dbReference type="InterPro" id="IPR036527">
    <property type="entry name" value="SCP2_sterol-bd_dom_sf"/>
</dbReference>
<name>A0ABP8CTA2_9ACTN</name>
<evidence type="ECO:0000313" key="1">
    <source>
        <dbReference type="EMBL" id="GAA4243064.1"/>
    </source>
</evidence>
<evidence type="ECO:0008006" key="3">
    <source>
        <dbReference type="Google" id="ProtNLM"/>
    </source>
</evidence>
<keyword evidence="2" id="KW-1185">Reference proteome</keyword>
<dbReference type="SUPFAM" id="SSF109854">
    <property type="entry name" value="DinB/YfiT-like putative metalloenzymes"/>
    <property type="match status" value="1"/>
</dbReference>
<gene>
    <name evidence="1" type="ORF">GCM10022255_000500</name>
</gene>
<reference evidence="2" key="1">
    <citation type="journal article" date="2019" name="Int. J. Syst. Evol. Microbiol.">
        <title>The Global Catalogue of Microorganisms (GCM) 10K type strain sequencing project: providing services to taxonomists for standard genome sequencing and annotation.</title>
        <authorList>
            <consortium name="The Broad Institute Genomics Platform"/>
            <consortium name="The Broad Institute Genome Sequencing Center for Infectious Disease"/>
            <person name="Wu L."/>
            <person name="Ma J."/>
        </authorList>
    </citation>
    <scope>NUCLEOTIDE SEQUENCE [LARGE SCALE GENOMIC DNA]</scope>
    <source>
        <strain evidence="2">JCM 17441</strain>
    </source>
</reference>
<dbReference type="SUPFAM" id="SSF55718">
    <property type="entry name" value="SCP-like"/>
    <property type="match status" value="1"/>
</dbReference>
<sequence length="268" mass="28290">MPQAPQRVGTELLDQIAAVAKQIAELIGPLPTTGIAIPGASWTVGEAAAHLALSNQLMAAIAGGRPSPYGDGTKAGLADANAQSLAEYTEREAAVLAEQVTLHAEAFIQAARLRPGTDVVDTPMGPLPLSVLSAYMLAHSLSHGSAIASALRQAPLVQPRQVELVLPFIVATMPRLVDRAGVGDLRAAFELRIRGVARLTALVADGAVTISEQPQHRADCVISVDPVSFFLLAAGLTGQWSLVARGKLRVWGRRPWLAPRFPRFFAIP</sequence>
<dbReference type="InterPro" id="IPR034660">
    <property type="entry name" value="DinB/YfiT-like"/>
</dbReference>
<dbReference type="EMBL" id="BAABAT010000001">
    <property type="protein sequence ID" value="GAA4243064.1"/>
    <property type="molecule type" value="Genomic_DNA"/>
</dbReference>
<evidence type="ECO:0000313" key="2">
    <source>
        <dbReference type="Proteomes" id="UP001500620"/>
    </source>
</evidence>
<comment type="caution">
    <text evidence="1">The sequence shown here is derived from an EMBL/GenBank/DDBJ whole genome shotgun (WGS) entry which is preliminary data.</text>
</comment>
<proteinExistence type="predicted"/>
<dbReference type="Gene3D" id="1.20.120.450">
    <property type="entry name" value="dinb family like domain"/>
    <property type="match status" value="1"/>
</dbReference>
<dbReference type="Proteomes" id="UP001500620">
    <property type="component" value="Unassembled WGS sequence"/>
</dbReference>
<dbReference type="RefSeq" id="WP_345119876.1">
    <property type="nucleotide sequence ID" value="NZ_BAABAT010000001.1"/>
</dbReference>
<accession>A0ABP8CTA2</accession>